<comment type="similarity">
    <text evidence="1">Belongs to the nitrite and sulfite reductase 4Fe-4S domain family.</text>
</comment>
<evidence type="ECO:0000313" key="11">
    <source>
        <dbReference type="Proteomes" id="UP000815325"/>
    </source>
</evidence>
<dbReference type="PANTHER" id="PTHR32439">
    <property type="entry name" value="FERREDOXIN--NITRITE REDUCTASE, CHLOROPLASTIC"/>
    <property type="match status" value="1"/>
</dbReference>
<keyword evidence="6" id="KW-0408">Iron</keyword>
<dbReference type="EMBL" id="MU069933">
    <property type="protein sequence ID" value="KAF5831634.1"/>
    <property type="molecule type" value="Genomic_DNA"/>
</dbReference>
<feature type="domain" description="Nitrite/Sulfite reductase ferredoxin-like" evidence="9">
    <location>
        <begin position="158"/>
        <end position="223"/>
    </location>
</feature>
<dbReference type="InterPro" id="IPR051329">
    <property type="entry name" value="NIR_SIR_4Fe-4S"/>
</dbReference>
<keyword evidence="4" id="KW-0479">Metal-binding</keyword>
<dbReference type="Pfam" id="PF01077">
    <property type="entry name" value="NIR_SIR"/>
    <property type="match status" value="1"/>
</dbReference>
<evidence type="ECO:0000259" key="9">
    <source>
        <dbReference type="Pfam" id="PF03460"/>
    </source>
</evidence>
<dbReference type="Gene3D" id="3.30.413.10">
    <property type="entry name" value="Sulfite Reductase Hemoprotein, domain 1"/>
    <property type="match status" value="1"/>
</dbReference>
<dbReference type="InterPro" id="IPR036136">
    <property type="entry name" value="Nit/Sulf_reduc_fer-like_dom_sf"/>
</dbReference>
<accession>A0ABQ7GAL0</accession>
<evidence type="ECO:0000256" key="4">
    <source>
        <dbReference type="ARBA" id="ARBA00022723"/>
    </source>
</evidence>
<evidence type="ECO:0000256" key="6">
    <source>
        <dbReference type="ARBA" id="ARBA00023004"/>
    </source>
</evidence>
<gene>
    <name evidence="10" type="ORF">DUNSADRAFT_12794</name>
</gene>
<evidence type="ECO:0000256" key="1">
    <source>
        <dbReference type="ARBA" id="ARBA00010429"/>
    </source>
</evidence>
<dbReference type="InterPro" id="IPR005117">
    <property type="entry name" value="NiRdtase/SiRdtase_haem-b_fer"/>
</dbReference>
<dbReference type="InterPro" id="IPR045854">
    <property type="entry name" value="NO2/SO3_Rdtase_4Fe4S_sf"/>
</dbReference>
<protein>
    <submittedName>
        <fullName evidence="10">Uncharacterized protein</fullName>
    </submittedName>
</protein>
<dbReference type="InterPro" id="IPR006067">
    <property type="entry name" value="NO2/SO3_Rdtase_4Fe4S_dom"/>
</dbReference>
<evidence type="ECO:0000256" key="5">
    <source>
        <dbReference type="ARBA" id="ARBA00023002"/>
    </source>
</evidence>
<name>A0ABQ7GAL0_DUNSA</name>
<keyword evidence="11" id="KW-1185">Reference proteome</keyword>
<keyword evidence="5" id="KW-0560">Oxidoreductase</keyword>
<keyword evidence="3" id="KW-0349">Heme</keyword>
<proteinExistence type="inferred from homology"/>
<evidence type="ECO:0000256" key="7">
    <source>
        <dbReference type="ARBA" id="ARBA00023014"/>
    </source>
</evidence>
<dbReference type="PANTHER" id="PTHR32439:SF0">
    <property type="entry name" value="FERREDOXIN--NITRITE REDUCTASE, CHLOROPLASTIC"/>
    <property type="match status" value="1"/>
</dbReference>
<reference evidence="10" key="1">
    <citation type="submission" date="2017-08" db="EMBL/GenBank/DDBJ databases">
        <authorList>
            <person name="Polle J.E."/>
            <person name="Barry K."/>
            <person name="Cushman J."/>
            <person name="Schmutz J."/>
            <person name="Tran D."/>
            <person name="Hathwaick L.T."/>
            <person name="Yim W.C."/>
            <person name="Jenkins J."/>
            <person name="Mckie-Krisberg Z.M."/>
            <person name="Prochnik S."/>
            <person name="Lindquist E."/>
            <person name="Dockter R.B."/>
            <person name="Adam C."/>
            <person name="Molina H."/>
            <person name="Bunkerborg J."/>
            <person name="Jin E."/>
            <person name="Buchheim M."/>
            <person name="Magnuson J."/>
        </authorList>
    </citation>
    <scope>NUCLEOTIDE SEQUENCE</scope>
    <source>
        <strain evidence="10">CCAP 19/18</strain>
    </source>
</reference>
<dbReference type="SUPFAM" id="SSF55124">
    <property type="entry name" value="Nitrite/Sulfite reductase N-terminal domain-like"/>
    <property type="match status" value="1"/>
</dbReference>
<evidence type="ECO:0000313" key="10">
    <source>
        <dbReference type="EMBL" id="KAF5831634.1"/>
    </source>
</evidence>
<dbReference type="Pfam" id="PF03460">
    <property type="entry name" value="NIR_SIR_ferr"/>
    <property type="match status" value="1"/>
</dbReference>
<sequence length="560" mass="63172">MPATFPKFKQLGSNCVFWESRVSTMMMQQQQCAHFVLHPREPSTLGIARSSCRGGLQQPSSSFKAPRKDVRARIAAPEKPGLDLEVSGLKTLSEEARERSLKSKTKQEKVKVEKCGSRMWTEVHEMASLIREGKTKWEDLSLDDIDIRFKWAGLFHRAKRTPKKFMMRIKVPSGELNADQLRFMGSCIEKYGDQGCGDITTRAAIQLRGLTIEDADYVQEDLMQRGLTAFQTGMDNVRNLTGSPIAGLDPYELIDVRPLLQDIQDMITNHGRGNRELCNLPRKINICISPSRDDFPHTQINDVGFEAVHDPELNQVVYNLVVGGYFSLKRNMMSVPTNISVTHDQMVPFNKALLEVFRDFGPREDRQKARMIWLVEALGEEKWKELIEQYMGGVKLRPAVKTQHEGHWERRDVLGVHDQKQPGLCWVGACVPSGRLLTSDFFEDGCSLLAFQAHILLVALQCWRALHWSIPPPACPISPPACQTWTCACVPVRCCANPSACLFEYKLLHVFISTQLLEKLVLSAFCMHAFATLHILLVSVPAGFRTTSSVNLCLHTATHL</sequence>
<dbReference type="Gene3D" id="3.90.480.20">
    <property type="match status" value="1"/>
</dbReference>
<comment type="caution">
    <text evidence="10">The sequence shown here is derived from an EMBL/GenBank/DDBJ whole genome shotgun (WGS) entry which is preliminary data.</text>
</comment>
<organism evidence="10 11">
    <name type="scientific">Dunaliella salina</name>
    <name type="common">Green alga</name>
    <name type="synonym">Protococcus salinus</name>
    <dbReference type="NCBI Taxonomy" id="3046"/>
    <lineage>
        <taxon>Eukaryota</taxon>
        <taxon>Viridiplantae</taxon>
        <taxon>Chlorophyta</taxon>
        <taxon>core chlorophytes</taxon>
        <taxon>Chlorophyceae</taxon>
        <taxon>CS clade</taxon>
        <taxon>Chlamydomonadales</taxon>
        <taxon>Dunaliellaceae</taxon>
        <taxon>Dunaliella</taxon>
    </lineage>
</organism>
<evidence type="ECO:0000259" key="8">
    <source>
        <dbReference type="Pfam" id="PF01077"/>
    </source>
</evidence>
<feature type="domain" description="Nitrite/sulphite reductase 4Fe-4S" evidence="8">
    <location>
        <begin position="234"/>
        <end position="392"/>
    </location>
</feature>
<evidence type="ECO:0000256" key="2">
    <source>
        <dbReference type="ARBA" id="ARBA00022485"/>
    </source>
</evidence>
<keyword evidence="7" id="KW-0411">Iron-sulfur</keyword>
<dbReference type="Proteomes" id="UP000815325">
    <property type="component" value="Unassembled WGS sequence"/>
</dbReference>
<dbReference type="SUPFAM" id="SSF56014">
    <property type="entry name" value="Nitrite and sulphite reductase 4Fe-4S domain-like"/>
    <property type="match status" value="1"/>
</dbReference>
<keyword evidence="2" id="KW-0004">4Fe-4S</keyword>
<evidence type="ECO:0000256" key="3">
    <source>
        <dbReference type="ARBA" id="ARBA00022617"/>
    </source>
</evidence>